<organism evidence="2 3">
    <name type="scientific">Cytospora leucostoma</name>
    <dbReference type="NCBI Taxonomy" id="1230097"/>
    <lineage>
        <taxon>Eukaryota</taxon>
        <taxon>Fungi</taxon>
        <taxon>Dikarya</taxon>
        <taxon>Ascomycota</taxon>
        <taxon>Pezizomycotina</taxon>
        <taxon>Sordariomycetes</taxon>
        <taxon>Sordariomycetidae</taxon>
        <taxon>Diaporthales</taxon>
        <taxon>Cytosporaceae</taxon>
        <taxon>Cytospora</taxon>
    </lineage>
</organism>
<accession>A0A423WYS3</accession>
<feature type="region of interest" description="Disordered" evidence="1">
    <location>
        <begin position="11"/>
        <end position="101"/>
    </location>
</feature>
<dbReference type="AlphaFoldDB" id="A0A423WYS3"/>
<feature type="compositionally biased region" description="Pro residues" evidence="1">
    <location>
        <begin position="25"/>
        <end position="37"/>
    </location>
</feature>
<feature type="compositionally biased region" description="Acidic residues" evidence="1">
    <location>
        <begin position="73"/>
        <end position="89"/>
    </location>
</feature>
<gene>
    <name evidence="2" type="ORF">VPNG_06208</name>
</gene>
<keyword evidence="3" id="KW-1185">Reference proteome</keyword>
<name>A0A423WYS3_9PEZI</name>
<dbReference type="EMBL" id="LKEB01000034">
    <property type="protein sequence ID" value="ROW08616.1"/>
    <property type="molecule type" value="Genomic_DNA"/>
</dbReference>
<evidence type="ECO:0000313" key="3">
    <source>
        <dbReference type="Proteomes" id="UP000285146"/>
    </source>
</evidence>
<evidence type="ECO:0000313" key="2">
    <source>
        <dbReference type="EMBL" id="ROW08616.1"/>
    </source>
</evidence>
<evidence type="ECO:0000256" key="1">
    <source>
        <dbReference type="SAM" id="MobiDB-lite"/>
    </source>
</evidence>
<feature type="compositionally biased region" description="Polar residues" evidence="1">
    <location>
        <begin position="45"/>
        <end position="56"/>
    </location>
</feature>
<dbReference type="OrthoDB" id="3437384at2759"/>
<sequence length="181" mass="19783">MDILCCCGNLRHKKKPQPEEGPGLPTLPPPARLPPLVPYSLALSPGSTVARSSLTNPLPGAAADASVQLGELIVEDSDEENGDHDEDPAQDSKNRSTTTLQAVKSCIRRHLSQDSLSRESETEEQIARRAEVKRLLRKRIQEELRSEADVASQEHSTPPHRAYAHVNVAANGPRDTIEFTV</sequence>
<dbReference type="InParanoid" id="A0A423WYS3"/>
<dbReference type="Proteomes" id="UP000285146">
    <property type="component" value="Unassembled WGS sequence"/>
</dbReference>
<protein>
    <submittedName>
        <fullName evidence="2">Uncharacterized protein</fullName>
    </submittedName>
</protein>
<comment type="caution">
    <text evidence="2">The sequence shown here is derived from an EMBL/GenBank/DDBJ whole genome shotgun (WGS) entry which is preliminary data.</text>
</comment>
<proteinExistence type="predicted"/>
<reference evidence="2 3" key="1">
    <citation type="submission" date="2015-09" db="EMBL/GenBank/DDBJ databases">
        <title>Host preference determinants of Valsa canker pathogens revealed by comparative genomics.</title>
        <authorList>
            <person name="Yin Z."/>
            <person name="Huang L."/>
        </authorList>
    </citation>
    <scope>NUCLEOTIDE SEQUENCE [LARGE SCALE GENOMIC DNA]</scope>
    <source>
        <strain evidence="2 3">SXYLt</strain>
    </source>
</reference>